<reference evidence="4" key="2">
    <citation type="submission" date="2021-11" db="EMBL/GenBank/DDBJ databases">
        <authorList>
            <consortium name="Genoscope - CEA"/>
            <person name="William W."/>
        </authorList>
    </citation>
    <scope>NUCLEOTIDE SEQUENCE</scope>
</reference>
<feature type="signal peptide" evidence="2">
    <location>
        <begin position="1"/>
        <end position="24"/>
    </location>
</feature>
<dbReference type="EMBL" id="HBIW01001286">
    <property type="protein sequence ID" value="CAE0685674.1"/>
    <property type="molecule type" value="Transcribed_RNA"/>
</dbReference>
<feature type="transmembrane region" description="Helical" evidence="1">
    <location>
        <begin position="264"/>
        <end position="285"/>
    </location>
</feature>
<proteinExistence type="predicted"/>
<sequence>MRARFRRGGSLRLLVLASLCSTNATPAPTTAAPTAAPTVTSLPTTATPTAACRPLLEMTRESVRANITVIVEAPDTPLAAIDYQADSRYVVHEDNFDVVTHYSCDEASEAGFSCAEFERQGFSCEDCACAGRPPRCEYWDRERVRCRATYGPTFHDKLWALAACDADAGCIAVMKVGQEGYERCESVHNADRRDACGSGDFEDGRGYHARTLVCGQLGGYKPMRNRAAHGFFAFFSCLSAVLGVVAVCAPAWAPEVEPRRTATLSLSLFGVLPCCVFTLIGFAILSAWYGHGRPGEGACNPDLPAAGWTMTCIGFVLLALGASAYYMQGGFDEAQVRRGVVPHGHPPVVAAWQAAPPPMAPATVVELAPRPVVQPVVVQPEIVHQRQLQVVQGQHIAMASESNP</sequence>
<keyword evidence="1" id="KW-0472">Membrane</keyword>
<evidence type="ECO:0000256" key="1">
    <source>
        <dbReference type="SAM" id="Phobius"/>
    </source>
</evidence>
<accession>A0A7S3ZJZ5</accession>
<keyword evidence="1" id="KW-1133">Transmembrane helix</keyword>
<gene>
    <name evidence="3" type="ORF">PCAL00307_LOCUS1108</name>
    <name evidence="4" type="ORF">PECAL_5P22210</name>
</gene>
<protein>
    <submittedName>
        <fullName evidence="3">Uncharacterized protein</fullName>
    </submittedName>
</protein>
<name>A0A7S3ZJZ5_9STRA</name>
<feature type="transmembrane region" description="Helical" evidence="1">
    <location>
        <begin position="231"/>
        <end position="252"/>
    </location>
</feature>
<dbReference type="Proteomes" id="UP000789595">
    <property type="component" value="Unassembled WGS sequence"/>
</dbReference>
<evidence type="ECO:0000313" key="5">
    <source>
        <dbReference type="Proteomes" id="UP000789595"/>
    </source>
</evidence>
<keyword evidence="2" id="KW-0732">Signal</keyword>
<keyword evidence="1" id="KW-0812">Transmembrane</keyword>
<feature type="transmembrane region" description="Helical" evidence="1">
    <location>
        <begin position="305"/>
        <end position="327"/>
    </location>
</feature>
<reference evidence="3" key="1">
    <citation type="submission" date="2021-01" db="EMBL/GenBank/DDBJ databases">
        <authorList>
            <person name="Corre E."/>
            <person name="Pelletier E."/>
            <person name="Niang G."/>
            <person name="Scheremetjew M."/>
            <person name="Finn R."/>
            <person name="Kale V."/>
            <person name="Holt S."/>
            <person name="Cochrane G."/>
            <person name="Meng A."/>
            <person name="Brown T."/>
            <person name="Cohen L."/>
        </authorList>
    </citation>
    <scope>NUCLEOTIDE SEQUENCE</scope>
    <source>
        <strain evidence="3">CCMP1756</strain>
    </source>
</reference>
<dbReference type="AlphaFoldDB" id="A0A7S3ZJZ5"/>
<evidence type="ECO:0000313" key="3">
    <source>
        <dbReference type="EMBL" id="CAE0685674.1"/>
    </source>
</evidence>
<evidence type="ECO:0000256" key="2">
    <source>
        <dbReference type="SAM" id="SignalP"/>
    </source>
</evidence>
<keyword evidence="5" id="KW-1185">Reference proteome</keyword>
<dbReference type="EMBL" id="CAKKNE010000005">
    <property type="protein sequence ID" value="CAH0377694.1"/>
    <property type="molecule type" value="Genomic_DNA"/>
</dbReference>
<feature type="chain" id="PRO_5036212180" evidence="2">
    <location>
        <begin position="25"/>
        <end position="404"/>
    </location>
</feature>
<evidence type="ECO:0000313" key="4">
    <source>
        <dbReference type="EMBL" id="CAH0377694.1"/>
    </source>
</evidence>
<organism evidence="3">
    <name type="scientific">Pelagomonas calceolata</name>
    <dbReference type="NCBI Taxonomy" id="35677"/>
    <lineage>
        <taxon>Eukaryota</taxon>
        <taxon>Sar</taxon>
        <taxon>Stramenopiles</taxon>
        <taxon>Ochrophyta</taxon>
        <taxon>Pelagophyceae</taxon>
        <taxon>Pelagomonadales</taxon>
        <taxon>Pelagomonadaceae</taxon>
        <taxon>Pelagomonas</taxon>
    </lineage>
</organism>